<keyword evidence="3" id="KW-1185">Reference proteome</keyword>
<name>A0AAV7THV1_PLEWA</name>
<dbReference type="Proteomes" id="UP001066276">
    <property type="component" value="Chromosome 3_2"/>
</dbReference>
<evidence type="ECO:0000313" key="3">
    <source>
        <dbReference type="Proteomes" id="UP001066276"/>
    </source>
</evidence>
<proteinExistence type="predicted"/>
<sequence>MVLGKTQPPLRCLSRPVVTADNEAKLTGFPCSVLLRVPGEPGWDCFFPEGSLRWRGCSLLVVWGSAAGWGSWAPEKFKQGARLTHCLLRYGTVPSVGATVPMMARQRPSFRGAQPVLSSSRRQEPVSSNKRHPPNVAQAAVVKTPTSRGLLVPWWHVTKRPYALGTLHKVLFKRSACSKVRQS</sequence>
<organism evidence="2 3">
    <name type="scientific">Pleurodeles waltl</name>
    <name type="common">Iberian ribbed newt</name>
    <dbReference type="NCBI Taxonomy" id="8319"/>
    <lineage>
        <taxon>Eukaryota</taxon>
        <taxon>Metazoa</taxon>
        <taxon>Chordata</taxon>
        <taxon>Craniata</taxon>
        <taxon>Vertebrata</taxon>
        <taxon>Euteleostomi</taxon>
        <taxon>Amphibia</taxon>
        <taxon>Batrachia</taxon>
        <taxon>Caudata</taxon>
        <taxon>Salamandroidea</taxon>
        <taxon>Salamandridae</taxon>
        <taxon>Pleurodelinae</taxon>
        <taxon>Pleurodeles</taxon>
    </lineage>
</organism>
<dbReference type="AlphaFoldDB" id="A0AAV7THV1"/>
<dbReference type="EMBL" id="JANPWB010000006">
    <property type="protein sequence ID" value="KAJ1175830.1"/>
    <property type="molecule type" value="Genomic_DNA"/>
</dbReference>
<comment type="caution">
    <text evidence="2">The sequence shown here is derived from an EMBL/GenBank/DDBJ whole genome shotgun (WGS) entry which is preliminary data.</text>
</comment>
<accession>A0AAV7THV1</accession>
<gene>
    <name evidence="2" type="ORF">NDU88_001115</name>
</gene>
<evidence type="ECO:0000313" key="2">
    <source>
        <dbReference type="EMBL" id="KAJ1175830.1"/>
    </source>
</evidence>
<protein>
    <submittedName>
        <fullName evidence="2">Uncharacterized protein</fullName>
    </submittedName>
</protein>
<reference evidence="2" key="1">
    <citation type="journal article" date="2022" name="bioRxiv">
        <title>Sequencing and chromosome-scale assembly of the giantPleurodeles waltlgenome.</title>
        <authorList>
            <person name="Brown T."/>
            <person name="Elewa A."/>
            <person name="Iarovenko S."/>
            <person name="Subramanian E."/>
            <person name="Araus A.J."/>
            <person name="Petzold A."/>
            <person name="Susuki M."/>
            <person name="Suzuki K.-i.T."/>
            <person name="Hayashi T."/>
            <person name="Toyoda A."/>
            <person name="Oliveira C."/>
            <person name="Osipova E."/>
            <person name="Leigh N.D."/>
            <person name="Simon A."/>
            <person name="Yun M.H."/>
        </authorList>
    </citation>
    <scope>NUCLEOTIDE SEQUENCE</scope>
    <source>
        <strain evidence="2">20211129_DDA</strain>
        <tissue evidence="2">Liver</tissue>
    </source>
</reference>
<feature type="region of interest" description="Disordered" evidence="1">
    <location>
        <begin position="109"/>
        <end position="135"/>
    </location>
</feature>
<feature type="compositionally biased region" description="Polar residues" evidence="1">
    <location>
        <begin position="116"/>
        <end position="128"/>
    </location>
</feature>
<evidence type="ECO:0000256" key="1">
    <source>
        <dbReference type="SAM" id="MobiDB-lite"/>
    </source>
</evidence>